<evidence type="ECO:0000259" key="6">
    <source>
        <dbReference type="Pfam" id="PF00496"/>
    </source>
</evidence>
<keyword evidence="4 5" id="KW-0732">Signal</keyword>
<name>A0A4R7JA16_9ACTN</name>
<dbReference type="Gene3D" id="3.90.76.10">
    <property type="entry name" value="Dipeptide-binding Protein, Domain 1"/>
    <property type="match status" value="1"/>
</dbReference>
<comment type="subcellular location">
    <subcellularLocation>
        <location evidence="1">Cell envelope</location>
    </subcellularLocation>
</comment>
<dbReference type="SUPFAM" id="SSF53850">
    <property type="entry name" value="Periplasmic binding protein-like II"/>
    <property type="match status" value="1"/>
</dbReference>
<comment type="similarity">
    <text evidence="2">Belongs to the bacterial solute-binding protein 5 family.</text>
</comment>
<dbReference type="Proteomes" id="UP000295371">
    <property type="component" value="Unassembled WGS sequence"/>
</dbReference>
<evidence type="ECO:0000256" key="4">
    <source>
        <dbReference type="ARBA" id="ARBA00022729"/>
    </source>
</evidence>
<keyword evidence="8" id="KW-1185">Reference proteome</keyword>
<dbReference type="Pfam" id="PF00496">
    <property type="entry name" value="SBP_bac_5"/>
    <property type="match status" value="1"/>
</dbReference>
<dbReference type="Gene3D" id="3.10.105.10">
    <property type="entry name" value="Dipeptide-binding Protein, Domain 3"/>
    <property type="match status" value="1"/>
</dbReference>
<dbReference type="AlphaFoldDB" id="A0A4R7JA16"/>
<dbReference type="PROSITE" id="PS51257">
    <property type="entry name" value="PROKAR_LIPOPROTEIN"/>
    <property type="match status" value="1"/>
</dbReference>
<reference evidence="7 8" key="1">
    <citation type="submission" date="2019-03" db="EMBL/GenBank/DDBJ databases">
        <title>Genomic Encyclopedia of Archaeal and Bacterial Type Strains, Phase II (KMG-II): from individual species to whole genera.</title>
        <authorList>
            <person name="Goeker M."/>
        </authorList>
    </citation>
    <scope>NUCLEOTIDE SEQUENCE [LARGE SCALE GENOMIC DNA]</scope>
    <source>
        <strain evidence="7 8">DSM 24323</strain>
    </source>
</reference>
<dbReference type="GO" id="GO:1904680">
    <property type="term" value="F:peptide transmembrane transporter activity"/>
    <property type="evidence" value="ECO:0007669"/>
    <property type="project" value="TreeGrafter"/>
</dbReference>
<sequence>MRPLRRGLVAACAALLLVLASSCTWAQNQPDHPERKAFTVGVTEKFNRLDPAADGSGLSDAMVLASFQRLLALDPVDGLLKPDAGSCMFLDELTYQCEVSDELYFTDGAAVTAPSVKFSIDRAIALDRSGEAAVLFGALDEIEVLDDSMLLFHLDRVDNQFGYALAAPLASIVSPNAYSPDRIRPASQLAVGSGPYEMQIITETRVGFTAYSEYDGFADPGQQRLNIQRYDSPEIVRTAMSNREVDIAWGGLDSQQVAALDVQVEASALGTTRDGFRRLTDPGGRAWQLNWSAESRWFTDDGVRERVAAAIARVRTDRSLIPPGEPGWVPAFADTAQVETGEPLRLSIGFDASVADEPIRAERLRAALGGAGIEVELVPDGISTDLWLGENRPPTDSATGWLMNWLENPLPGTEERNAEALAAYESADEQAEKDETLGTLQELAAVDLTVLPLWREDRVTWMGPGISTSDREYLGPGGQLAVWGFHW</sequence>
<dbReference type="GO" id="GO:0030313">
    <property type="term" value="C:cell envelope"/>
    <property type="evidence" value="ECO:0007669"/>
    <property type="project" value="UniProtKB-SubCell"/>
</dbReference>
<dbReference type="OrthoDB" id="9801912at2"/>
<dbReference type="PANTHER" id="PTHR30290:SF10">
    <property type="entry name" value="PERIPLASMIC OLIGOPEPTIDE-BINDING PROTEIN-RELATED"/>
    <property type="match status" value="1"/>
</dbReference>
<protein>
    <submittedName>
        <fullName evidence="7">ABC-type transport system substrate-binding protein</fullName>
    </submittedName>
</protein>
<comment type="caution">
    <text evidence="7">The sequence shown here is derived from an EMBL/GenBank/DDBJ whole genome shotgun (WGS) entry which is preliminary data.</text>
</comment>
<dbReference type="EMBL" id="SOAW01000001">
    <property type="protein sequence ID" value="TDT33447.1"/>
    <property type="molecule type" value="Genomic_DNA"/>
</dbReference>
<evidence type="ECO:0000256" key="3">
    <source>
        <dbReference type="ARBA" id="ARBA00022448"/>
    </source>
</evidence>
<accession>A0A4R7JA16</accession>
<dbReference type="PANTHER" id="PTHR30290">
    <property type="entry name" value="PERIPLASMIC BINDING COMPONENT OF ABC TRANSPORTER"/>
    <property type="match status" value="1"/>
</dbReference>
<evidence type="ECO:0000313" key="7">
    <source>
        <dbReference type="EMBL" id="TDT33447.1"/>
    </source>
</evidence>
<feature type="chain" id="PRO_5020348007" evidence="5">
    <location>
        <begin position="27"/>
        <end position="487"/>
    </location>
</feature>
<evidence type="ECO:0000313" key="8">
    <source>
        <dbReference type="Proteomes" id="UP000295371"/>
    </source>
</evidence>
<feature type="domain" description="Solute-binding protein family 5" evidence="6">
    <location>
        <begin position="91"/>
        <end position="312"/>
    </location>
</feature>
<dbReference type="InterPro" id="IPR000914">
    <property type="entry name" value="SBP_5_dom"/>
</dbReference>
<gene>
    <name evidence="7" type="ORF">CLV29_1061</name>
</gene>
<dbReference type="Gene3D" id="3.40.190.10">
    <property type="entry name" value="Periplasmic binding protein-like II"/>
    <property type="match status" value="1"/>
</dbReference>
<evidence type="ECO:0000256" key="1">
    <source>
        <dbReference type="ARBA" id="ARBA00004196"/>
    </source>
</evidence>
<evidence type="ECO:0000256" key="2">
    <source>
        <dbReference type="ARBA" id="ARBA00005695"/>
    </source>
</evidence>
<dbReference type="GO" id="GO:0015833">
    <property type="term" value="P:peptide transport"/>
    <property type="evidence" value="ECO:0007669"/>
    <property type="project" value="TreeGrafter"/>
</dbReference>
<feature type="signal peptide" evidence="5">
    <location>
        <begin position="1"/>
        <end position="26"/>
    </location>
</feature>
<keyword evidence="3" id="KW-0813">Transport</keyword>
<dbReference type="InterPro" id="IPR039424">
    <property type="entry name" value="SBP_5"/>
</dbReference>
<organism evidence="7 8">
    <name type="scientific">Naumannella halotolerans</name>
    <dbReference type="NCBI Taxonomy" id="993414"/>
    <lineage>
        <taxon>Bacteria</taxon>
        <taxon>Bacillati</taxon>
        <taxon>Actinomycetota</taxon>
        <taxon>Actinomycetes</taxon>
        <taxon>Propionibacteriales</taxon>
        <taxon>Propionibacteriaceae</taxon>
        <taxon>Naumannella</taxon>
    </lineage>
</organism>
<evidence type="ECO:0000256" key="5">
    <source>
        <dbReference type="SAM" id="SignalP"/>
    </source>
</evidence>
<proteinExistence type="inferred from homology"/>